<keyword evidence="4" id="KW-1185">Reference proteome</keyword>
<evidence type="ECO:0000313" key="3">
    <source>
        <dbReference type="EMBL" id="TLS50798.1"/>
    </source>
</evidence>
<dbReference type="Proteomes" id="UP000309676">
    <property type="component" value="Unassembled WGS sequence"/>
</dbReference>
<dbReference type="RefSeq" id="WP_138195832.1">
    <property type="nucleotide sequence ID" value="NZ_VCIW01000013.1"/>
</dbReference>
<dbReference type="EMBL" id="VCIW01000013">
    <property type="protein sequence ID" value="TLS50798.1"/>
    <property type="molecule type" value="Genomic_DNA"/>
</dbReference>
<proteinExistence type="predicted"/>
<reference evidence="3 4" key="1">
    <citation type="submission" date="2019-05" db="EMBL/GenBank/DDBJ databases">
        <authorList>
            <person name="Narsing Rao M.P."/>
            <person name="Li W.J."/>
        </authorList>
    </citation>
    <scope>NUCLEOTIDE SEQUENCE [LARGE SCALE GENOMIC DNA]</scope>
    <source>
        <strain evidence="3 4">SYSU_K30003</strain>
    </source>
</reference>
<sequence>MIIKKLSSWIPLTLLTFGLAMSLSQNAAAKEVKPFVKITSSVLEDSSFYGVIIDNRTYVNLEGLKKCLPFYVLDKGVGWEEKSKTLWVYGIPYPDDPNAYLRFTIGASEFRAGDHILEGDIEVIDGHIYMPLRPIMEFYNLDIKWDEKDKQVTIDNDD</sequence>
<name>A0A5R9GBP1_9BACL</name>
<dbReference type="Pfam" id="PF07833">
    <property type="entry name" value="Cu_amine_oxidN1"/>
    <property type="match status" value="1"/>
</dbReference>
<organism evidence="3 4">
    <name type="scientific">Paenibacillus antri</name>
    <dbReference type="NCBI Taxonomy" id="2582848"/>
    <lineage>
        <taxon>Bacteria</taxon>
        <taxon>Bacillati</taxon>
        <taxon>Bacillota</taxon>
        <taxon>Bacilli</taxon>
        <taxon>Bacillales</taxon>
        <taxon>Paenibacillaceae</taxon>
        <taxon>Paenibacillus</taxon>
    </lineage>
</organism>
<accession>A0A5R9GBP1</accession>
<dbReference type="OrthoDB" id="2617478at2"/>
<dbReference type="InterPro" id="IPR012854">
    <property type="entry name" value="Cu_amine_oxidase-like_N"/>
</dbReference>
<feature type="domain" description="Copper amine oxidase-like N-terminal" evidence="2">
    <location>
        <begin position="50"/>
        <end position="154"/>
    </location>
</feature>
<dbReference type="SUPFAM" id="SSF55383">
    <property type="entry name" value="Copper amine oxidase, domain N"/>
    <property type="match status" value="1"/>
</dbReference>
<feature type="signal peptide" evidence="1">
    <location>
        <begin position="1"/>
        <end position="27"/>
    </location>
</feature>
<protein>
    <submittedName>
        <fullName evidence="3">Copper amine oxidase N-terminal domain-containing protein</fullName>
    </submittedName>
</protein>
<feature type="chain" id="PRO_5038907323" evidence="1">
    <location>
        <begin position="28"/>
        <end position="158"/>
    </location>
</feature>
<evidence type="ECO:0000256" key="1">
    <source>
        <dbReference type="SAM" id="SignalP"/>
    </source>
</evidence>
<dbReference type="InterPro" id="IPR036582">
    <property type="entry name" value="Mao_N_sf"/>
</dbReference>
<evidence type="ECO:0000259" key="2">
    <source>
        <dbReference type="Pfam" id="PF07833"/>
    </source>
</evidence>
<gene>
    <name evidence="3" type="ORF">FE782_19075</name>
</gene>
<evidence type="ECO:0000313" key="4">
    <source>
        <dbReference type="Proteomes" id="UP000309676"/>
    </source>
</evidence>
<dbReference type="AlphaFoldDB" id="A0A5R9GBP1"/>
<keyword evidence="1" id="KW-0732">Signal</keyword>
<comment type="caution">
    <text evidence="3">The sequence shown here is derived from an EMBL/GenBank/DDBJ whole genome shotgun (WGS) entry which is preliminary data.</text>
</comment>